<evidence type="ECO:0008006" key="12">
    <source>
        <dbReference type="Google" id="ProtNLM"/>
    </source>
</evidence>
<dbReference type="GO" id="GO:0005802">
    <property type="term" value="C:trans-Golgi network"/>
    <property type="evidence" value="ECO:0007669"/>
    <property type="project" value="TreeGrafter"/>
</dbReference>
<evidence type="ECO:0000256" key="4">
    <source>
        <dbReference type="ARBA" id="ARBA00022692"/>
    </source>
</evidence>
<dbReference type="Pfam" id="PF09801">
    <property type="entry name" value="SYS1"/>
    <property type="match status" value="1"/>
</dbReference>
<feature type="transmembrane region" description="Helical" evidence="9">
    <location>
        <begin position="12"/>
        <end position="34"/>
    </location>
</feature>
<reference evidence="10 11" key="1">
    <citation type="journal article" date="2014" name="PLoS Genet.">
        <title>Analysis of the Phlebiopsis gigantea genome, transcriptome and secretome provides insight into its pioneer colonization strategies of wood.</title>
        <authorList>
            <person name="Hori C."/>
            <person name="Ishida T."/>
            <person name="Igarashi K."/>
            <person name="Samejima M."/>
            <person name="Suzuki H."/>
            <person name="Master E."/>
            <person name="Ferreira P."/>
            <person name="Ruiz-Duenas F.J."/>
            <person name="Held B."/>
            <person name="Canessa P."/>
            <person name="Larrondo L.F."/>
            <person name="Schmoll M."/>
            <person name="Druzhinina I.S."/>
            <person name="Kubicek C.P."/>
            <person name="Gaskell J.A."/>
            <person name="Kersten P."/>
            <person name="St John F."/>
            <person name="Glasner J."/>
            <person name="Sabat G."/>
            <person name="Splinter BonDurant S."/>
            <person name="Syed K."/>
            <person name="Yadav J."/>
            <person name="Mgbeahuruike A.C."/>
            <person name="Kovalchuk A."/>
            <person name="Asiegbu F.O."/>
            <person name="Lackner G."/>
            <person name="Hoffmeister D."/>
            <person name="Rencoret J."/>
            <person name="Gutierrez A."/>
            <person name="Sun H."/>
            <person name="Lindquist E."/>
            <person name="Barry K."/>
            <person name="Riley R."/>
            <person name="Grigoriev I.V."/>
            <person name="Henrissat B."/>
            <person name="Kues U."/>
            <person name="Berka R.M."/>
            <person name="Martinez A.T."/>
            <person name="Covert S.F."/>
            <person name="Blanchette R.A."/>
            <person name="Cullen D."/>
        </authorList>
    </citation>
    <scope>NUCLEOTIDE SEQUENCE [LARGE SCALE GENOMIC DNA]</scope>
    <source>
        <strain evidence="10 11">11061_1 CR5-6</strain>
    </source>
</reference>
<dbReference type="OrthoDB" id="542931at2759"/>
<feature type="transmembrane region" description="Helical" evidence="9">
    <location>
        <begin position="109"/>
        <end position="129"/>
    </location>
</feature>
<evidence type="ECO:0000256" key="8">
    <source>
        <dbReference type="ARBA" id="ARBA00023136"/>
    </source>
</evidence>
<keyword evidence="6 9" id="KW-1133">Transmembrane helix</keyword>
<keyword evidence="11" id="KW-1185">Reference proteome</keyword>
<comment type="similarity">
    <text evidence="2">Belongs to the SYS1 family.</text>
</comment>
<evidence type="ECO:0000256" key="6">
    <source>
        <dbReference type="ARBA" id="ARBA00022989"/>
    </source>
</evidence>
<dbReference type="PANTHER" id="PTHR12952">
    <property type="entry name" value="SYS1"/>
    <property type="match status" value="1"/>
</dbReference>
<name>A0A0C3S8R3_PHLG1</name>
<dbReference type="Proteomes" id="UP000053257">
    <property type="component" value="Unassembled WGS sequence"/>
</dbReference>
<dbReference type="GO" id="GO:0043001">
    <property type="term" value="P:Golgi to plasma membrane protein transport"/>
    <property type="evidence" value="ECO:0007669"/>
    <property type="project" value="TreeGrafter"/>
</dbReference>
<dbReference type="AlphaFoldDB" id="A0A0C3S8R3"/>
<dbReference type="GO" id="GO:0000139">
    <property type="term" value="C:Golgi membrane"/>
    <property type="evidence" value="ECO:0007669"/>
    <property type="project" value="UniProtKB-SubCell"/>
</dbReference>
<evidence type="ECO:0000256" key="9">
    <source>
        <dbReference type="SAM" id="Phobius"/>
    </source>
</evidence>
<feature type="transmembrane region" description="Helical" evidence="9">
    <location>
        <begin position="162"/>
        <end position="179"/>
    </location>
</feature>
<dbReference type="GO" id="GO:0006895">
    <property type="term" value="P:Golgi to endosome transport"/>
    <property type="evidence" value="ECO:0007669"/>
    <property type="project" value="TreeGrafter"/>
</dbReference>
<evidence type="ECO:0000256" key="2">
    <source>
        <dbReference type="ARBA" id="ARBA00008160"/>
    </source>
</evidence>
<evidence type="ECO:0000256" key="3">
    <source>
        <dbReference type="ARBA" id="ARBA00022448"/>
    </source>
</evidence>
<keyword evidence="5" id="KW-0653">Protein transport</keyword>
<keyword evidence="7" id="KW-0333">Golgi apparatus</keyword>
<gene>
    <name evidence="10" type="ORF">PHLGIDRAFT_74075</name>
</gene>
<dbReference type="GO" id="GO:0005829">
    <property type="term" value="C:cytosol"/>
    <property type="evidence" value="ECO:0007669"/>
    <property type="project" value="GOC"/>
</dbReference>
<keyword evidence="8 9" id="KW-0472">Membrane</keyword>
<keyword evidence="3" id="KW-0813">Transport</keyword>
<evidence type="ECO:0000256" key="5">
    <source>
        <dbReference type="ARBA" id="ARBA00022927"/>
    </source>
</evidence>
<dbReference type="InterPro" id="IPR019185">
    <property type="entry name" value="Integral_membrane_SYS1-rel"/>
</dbReference>
<evidence type="ECO:0000313" key="10">
    <source>
        <dbReference type="EMBL" id="KIP05560.1"/>
    </source>
</evidence>
<dbReference type="GO" id="GO:0034067">
    <property type="term" value="P:protein localization to Golgi apparatus"/>
    <property type="evidence" value="ECO:0007669"/>
    <property type="project" value="TreeGrafter"/>
</dbReference>
<evidence type="ECO:0000256" key="1">
    <source>
        <dbReference type="ARBA" id="ARBA00004653"/>
    </source>
</evidence>
<keyword evidence="4 9" id="KW-0812">Transmembrane</keyword>
<dbReference type="PANTHER" id="PTHR12952:SF0">
    <property type="entry name" value="PROTEIN SYS1 HOMOLOG"/>
    <property type="match status" value="1"/>
</dbReference>
<protein>
    <recommendedName>
        <fullName evidence="12">Integral membrane protein S linking to the trans Golgi network-domain-containing protein</fullName>
    </recommendedName>
</protein>
<organism evidence="10 11">
    <name type="scientific">Phlebiopsis gigantea (strain 11061_1 CR5-6)</name>
    <name type="common">White-rot fungus</name>
    <name type="synonym">Peniophora gigantea</name>
    <dbReference type="NCBI Taxonomy" id="745531"/>
    <lineage>
        <taxon>Eukaryota</taxon>
        <taxon>Fungi</taxon>
        <taxon>Dikarya</taxon>
        <taxon>Basidiomycota</taxon>
        <taxon>Agaricomycotina</taxon>
        <taxon>Agaricomycetes</taxon>
        <taxon>Polyporales</taxon>
        <taxon>Phanerochaetaceae</taxon>
        <taxon>Phlebiopsis</taxon>
    </lineage>
</organism>
<feature type="transmembrane region" description="Helical" evidence="9">
    <location>
        <begin position="136"/>
        <end position="156"/>
    </location>
</feature>
<dbReference type="EMBL" id="KN840540">
    <property type="protein sequence ID" value="KIP05560.1"/>
    <property type="molecule type" value="Genomic_DNA"/>
</dbReference>
<evidence type="ECO:0000256" key="7">
    <source>
        <dbReference type="ARBA" id="ARBA00023034"/>
    </source>
</evidence>
<dbReference type="STRING" id="745531.A0A0C3S8R3"/>
<evidence type="ECO:0000313" key="11">
    <source>
        <dbReference type="Proteomes" id="UP000053257"/>
    </source>
</evidence>
<accession>A0A0C3S8R3</accession>
<proteinExistence type="inferred from homology"/>
<sequence>MAKQNASSGWDPVLIISQIISIQTLHYVTLAFLIPPLLSLFAEPSSLDYEGGATNVGMIMDWRQMAGRPTSTSSDPWATLNSVWSGGKQVGVDDIETHWLTRIDPRRGWIIAVCWLGASCADIYCLYSLIRRPRLVLDFTLTLLFNHLLLTTYYSAAVPTSLFFWLVMIISAVMIVVVTEQLCVRREMQEGLAVNTGPASRGSEDGNEVEMGTLLRRD</sequence>
<dbReference type="HOGENOM" id="CLU_059962_0_0_1"/>
<comment type="subcellular location">
    <subcellularLocation>
        <location evidence="1">Golgi apparatus membrane</location>
        <topology evidence="1">Multi-pass membrane protein</topology>
    </subcellularLocation>
</comment>